<dbReference type="PANTHER" id="PTHR30349">
    <property type="entry name" value="PHAGE INTEGRASE-RELATED"/>
    <property type="match status" value="1"/>
</dbReference>
<comment type="caution">
    <text evidence="6">The sequence shown here is derived from an EMBL/GenBank/DDBJ whole genome shotgun (WGS) entry which is preliminary data.</text>
</comment>
<dbReference type="GO" id="GO:0003677">
    <property type="term" value="F:DNA binding"/>
    <property type="evidence" value="ECO:0007669"/>
    <property type="project" value="UniProtKB-KW"/>
</dbReference>
<dbReference type="GO" id="GO:0006310">
    <property type="term" value="P:DNA recombination"/>
    <property type="evidence" value="ECO:0007669"/>
    <property type="project" value="UniProtKB-KW"/>
</dbReference>
<evidence type="ECO:0000256" key="2">
    <source>
        <dbReference type="ARBA" id="ARBA00022908"/>
    </source>
</evidence>
<gene>
    <name evidence="6" type="ORF">C6N40_00560</name>
</gene>
<name>A0A2P6MCI3_9GAMM</name>
<keyword evidence="4" id="KW-0233">DNA recombination</keyword>
<keyword evidence="3" id="KW-0238">DNA-binding</keyword>
<reference evidence="6 7" key="1">
    <citation type="submission" date="2018-03" db="EMBL/GenBank/DDBJ databases">
        <title>Arenimonas caeni sp. nov., isolated from activated sludge.</title>
        <authorList>
            <person name="Liu H."/>
        </authorList>
    </citation>
    <scope>NUCLEOTIDE SEQUENCE [LARGE SCALE GENOMIC DNA]</scope>
    <source>
        <strain evidence="7">z29</strain>
    </source>
</reference>
<evidence type="ECO:0000313" key="7">
    <source>
        <dbReference type="Proteomes" id="UP000241736"/>
    </source>
</evidence>
<dbReference type="Gene3D" id="1.10.150.130">
    <property type="match status" value="1"/>
</dbReference>
<accession>A0A2P6MCI3</accession>
<dbReference type="InterPro" id="IPR010998">
    <property type="entry name" value="Integrase_recombinase_N"/>
</dbReference>
<keyword evidence="7" id="KW-1185">Reference proteome</keyword>
<dbReference type="InterPro" id="IPR013762">
    <property type="entry name" value="Integrase-like_cat_sf"/>
</dbReference>
<dbReference type="Gene3D" id="1.10.443.10">
    <property type="entry name" value="Intergrase catalytic core"/>
    <property type="match status" value="1"/>
</dbReference>
<feature type="domain" description="Tyr recombinase" evidence="5">
    <location>
        <begin position="302"/>
        <end position="511"/>
    </location>
</feature>
<evidence type="ECO:0000313" key="6">
    <source>
        <dbReference type="EMBL" id="PRH83669.1"/>
    </source>
</evidence>
<dbReference type="EMBL" id="PVLF01000001">
    <property type="protein sequence ID" value="PRH83669.1"/>
    <property type="molecule type" value="Genomic_DNA"/>
</dbReference>
<sequence length="555" mass="61621">MPTETTAPETPLLSLGAVAGTVEVQALKDTMAHLDGLGATFYLSVEHRAANLWVDRPEPDGTLRAELVERLEDFADATAYLPRSSVTAALAANENLLKVEAVFSRLPGMWEGSEHARRPYEVRFDTPLVVNLSALLVDAELAKAAPKAIQPTRTAASPGGMPSPTCDPILLSKGLELWLERNDSWADATKANYTSYVQQFIDVVGKDLSTTDLTADHFTEFDNIVRNLPKNWKSLQTTTGKTLRALAKEKKPKGGGTSAKTLKEKAATISQFFEFLEGQGYWHGRYGKKLFEGIKSNKKSQKHRKVFSNDELKTLFTGEGLPTLQSAKFALYVWGSVLLLYTGARPSEISQLRREDVIKDQDGTWYLRIAASEEHEDEDDGKRLKTDASSRSVPLHPEVMALGFEVFLAHFQPTDPLFPEAMRHKQKVSRELGDWFNQKLLPAAGLKGDGAVLYSLRHTVIERFKGDASLDYLACAYVGHSTDEDSQRPNKVFVDTYGRAHSPATLAARLHPMLDFGIDWTPIKKLIADKDTEWKGGRLQLARAKKAAKRVAKQR</sequence>
<evidence type="ECO:0000259" key="5">
    <source>
        <dbReference type="PROSITE" id="PS51898"/>
    </source>
</evidence>
<dbReference type="AlphaFoldDB" id="A0A2P6MCI3"/>
<dbReference type="PROSITE" id="PS51898">
    <property type="entry name" value="TYR_RECOMBINASE"/>
    <property type="match status" value="1"/>
</dbReference>
<organism evidence="6 7">
    <name type="scientific">Arenimonas caeni</name>
    <dbReference type="NCBI Taxonomy" id="2058085"/>
    <lineage>
        <taxon>Bacteria</taxon>
        <taxon>Pseudomonadati</taxon>
        <taxon>Pseudomonadota</taxon>
        <taxon>Gammaproteobacteria</taxon>
        <taxon>Lysobacterales</taxon>
        <taxon>Lysobacteraceae</taxon>
        <taxon>Arenimonas</taxon>
    </lineage>
</organism>
<comment type="similarity">
    <text evidence="1">Belongs to the 'phage' integrase family.</text>
</comment>
<dbReference type="InterPro" id="IPR011010">
    <property type="entry name" value="DNA_brk_join_enz"/>
</dbReference>
<dbReference type="Proteomes" id="UP000241736">
    <property type="component" value="Unassembled WGS sequence"/>
</dbReference>
<dbReference type="PANTHER" id="PTHR30349:SF41">
    <property type="entry name" value="INTEGRASE_RECOMBINASE PROTEIN MJ0367-RELATED"/>
    <property type="match status" value="1"/>
</dbReference>
<evidence type="ECO:0000256" key="1">
    <source>
        <dbReference type="ARBA" id="ARBA00008857"/>
    </source>
</evidence>
<dbReference type="InterPro" id="IPR002104">
    <property type="entry name" value="Integrase_catalytic"/>
</dbReference>
<keyword evidence="2" id="KW-0229">DNA integration</keyword>
<protein>
    <recommendedName>
        <fullName evidence="5">Tyr recombinase domain-containing protein</fullName>
    </recommendedName>
</protein>
<dbReference type="SUPFAM" id="SSF56349">
    <property type="entry name" value="DNA breaking-rejoining enzymes"/>
    <property type="match status" value="1"/>
</dbReference>
<evidence type="ECO:0000256" key="4">
    <source>
        <dbReference type="ARBA" id="ARBA00023172"/>
    </source>
</evidence>
<dbReference type="InterPro" id="IPR050090">
    <property type="entry name" value="Tyrosine_recombinase_XerCD"/>
</dbReference>
<proteinExistence type="inferred from homology"/>
<dbReference type="GO" id="GO:0015074">
    <property type="term" value="P:DNA integration"/>
    <property type="evidence" value="ECO:0007669"/>
    <property type="project" value="UniProtKB-KW"/>
</dbReference>
<evidence type="ECO:0000256" key="3">
    <source>
        <dbReference type="ARBA" id="ARBA00023125"/>
    </source>
</evidence>